<organism evidence="1">
    <name type="scientific">marine sediment metagenome</name>
    <dbReference type="NCBI Taxonomy" id="412755"/>
    <lineage>
        <taxon>unclassified sequences</taxon>
        <taxon>metagenomes</taxon>
        <taxon>ecological metagenomes</taxon>
    </lineage>
</organism>
<comment type="caution">
    <text evidence="1">The sequence shown here is derived from an EMBL/GenBank/DDBJ whole genome shotgun (WGS) entry which is preliminary data.</text>
</comment>
<reference evidence="1" key="1">
    <citation type="journal article" date="2015" name="Nature">
        <title>Complex archaea that bridge the gap between prokaryotes and eukaryotes.</title>
        <authorList>
            <person name="Spang A."/>
            <person name="Saw J.H."/>
            <person name="Jorgensen S.L."/>
            <person name="Zaremba-Niedzwiedzka K."/>
            <person name="Martijn J."/>
            <person name="Lind A.E."/>
            <person name="van Eijk R."/>
            <person name="Schleper C."/>
            <person name="Guy L."/>
            <person name="Ettema T.J."/>
        </authorList>
    </citation>
    <scope>NUCLEOTIDE SEQUENCE</scope>
</reference>
<gene>
    <name evidence="1" type="ORF">LCGC14_0902460</name>
</gene>
<proteinExistence type="predicted"/>
<dbReference type="EMBL" id="LAZR01002948">
    <property type="protein sequence ID" value="KKN23687.1"/>
    <property type="molecule type" value="Genomic_DNA"/>
</dbReference>
<protein>
    <submittedName>
        <fullName evidence="1">Uncharacterized protein</fullName>
    </submittedName>
</protein>
<dbReference type="AlphaFoldDB" id="A0A0F9PGQ9"/>
<sequence>MDSLDYNEPMLDNIFRVWYSLYGLGWHTLAEARLRLVRHRQQNQCLDNSPNPYYILIFPVGDKENT</sequence>
<evidence type="ECO:0000313" key="1">
    <source>
        <dbReference type="EMBL" id="KKN23687.1"/>
    </source>
</evidence>
<name>A0A0F9PGQ9_9ZZZZ</name>
<accession>A0A0F9PGQ9</accession>